<gene>
    <name evidence="2" type="ORF">B0H17DRAFT_1141584</name>
</gene>
<evidence type="ECO:0000256" key="1">
    <source>
        <dbReference type="SAM" id="MobiDB-lite"/>
    </source>
</evidence>
<organism evidence="2 3">
    <name type="scientific">Mycena rosella</name>
    <name type="common">Pink bonnet</name>
    <name type="synonym">Agaricus rosellus</name>
    <dbReference type="NCBI Taxonomy" id="1033263"/>
    <lineage>
        <taxon>Eukaryota</taxon>
        <taxon>Fungi</taxon>
        <taxon>Dikarya</taxon>
        <taxon>Basidiomycota</taxon>
        <taxon>Agaricomycotina</taxon>
        <taxon>Agaricomycetes</taxon>
        <taxon>Agaricomycetidae</taxon>
        <taxon>Agaricales</taxon>
        <taxon>Marasmiineae</taxon>
        <taxon>Mycenaceae</taxon>
        <taxon>Mycena</taxon>
    </lineage>
</organism>
<sequence>MAPNEPVQSISGATVDGIRGVACSATRVFTQWEPGSRVRFRAGHGTRMDQSKPEVEGCSKRVKPKWRQNIPWCIGSLVSGLCREGNRRATMPALQNGCPMLQNQVILQAQSLESLIVWLRSMFVGSPNVVSSRAVLLHPRCADGATRGHMQNIYSPHNRGNSTVPSIQTIEGLFQAGTEEGRSRLEHADRASNIPNLNSPIALRFDGYEQSIDHDILNPHRPQLIDDSLQISAHHLNVYSTRDHLPRPFILVPYRIFARPRRRRRPSPTYASMTASRVTPDPRSAPPPGTKSTCPNRPSAPQKAPPPTKASKKQQAIRPMCRQARQSPHRLILRWTSGPPAIPNRPSVTALAAVLSNVAFERHCPPHIQGVNWTGNENLVLDTRAPYTASQLASIHGTAVIEAVQHECGQFPVTAVLEADTPWVQLVIHGVPAKPLVGSLEFAQEGFWSALESTGNGPTEVKAIRVPCRDAI</sequence>
<dbReference type="AlphaFoldDB" id="A0AAD7CZI3"/>
<dbReference type="EMBL" id="JARKIE010000175">
    <property type="protein sequence ID" value="KAJ7671142.1"/>
    <property type="molecule type" value="Genomic_DNA"/>
</dbReference>
<evidence type="ECO:0000313" key="3">
    <source>
        <dbReference type="Proteomes" id="UP001221757"/>
    </source>
</evidence>
<name>A0AAD7CZI3_MYCRO</name>
<proteinExistence type="predicted"/>
<dbReference type="Proteomes" id="UP001221757">
    <property type="component" value="Unassembled WGS sequence"/>
</dbReference>
<keyword evidence="3" id="KW-1185">Reference proteome</keyword>
<reference evidence="2" key="1">
    <citation type="submission" date="2023-03" db="EMBL/GenBank/DDBJ databases">
        <title>Massive genome expansion in bonnet fungi (Mycena s.s.) driven by repeated elements and novel gene families across ecological guilds.</title>
        <authorList>
            <consortium name="Lawrence Berkeley National Laboratory"/>
            <person name="Harder C.B."/>
            <person name="Miyauchi S."/>
            <person name="Viragh M."/>
            <person name="Kuo A."/>
            <person name="Thoen E."/>
            <person name="Andreopoulos B."/>
            <person name="Lu D."/>
            <person name="Skrede I."/>
            <person name="Drula E."/>
            <person name="Henrissat B."/>
            <person name="Morin E."/>
            <person name="Kohler A."/>
            <person name="Barry K."/>
            <person name="LaButti K."/>
            <person name="Morin E."/>
            <person name="Salamov A."/>
            <person name="Lipzen A."/>
            <person name="Mereny Z."/>
            <person name="Hegedus B."/>
            <person name="Baldrian P."/>
            <person name="Stursova M."/>
            <person name="Weitz H."/>
            <person name="Taylor A."/>
            <person name="Grigoriev I.V."/>
            <person name="Nagy L.G."/>
            <person name="Martin F."/>
            <person name="Kauserud H."/>
        </authorList>
    </citation>
    <scope>NUCLEOTIDE SEQUENCE</scope>
    <source>
        <strain evidence="2">CBHHK067</strain>
    </source>
</reference>
<comment type="caution">
    <text evidence="2">The sequence shown here is derived from an EMBL/GenBank/DDBJ whole genome shotgun (WGS) entry which is preliminary data.</text>
</comment>
<feature type="region of interest" description="Disordered" evidence="1">
    <location>
        <begin position="262"/>
        <end position="320"/>
    </location>
</feature>
<protein>
    <submittedName>
        <fullName evidence="2">Uncharacterized protein</fullName>
    </submittedName>
</protein>
<accession>A0AAD7CZI3</accession>
<evidence type="ECO:0000313" key="2">
    <source>
        <dbReference type="EMBL" id="KAJ7671142.1"/>
    </source>
</evidence>